<dbReference type="Pfam" id="PF01068">
    <property type="entry name" value="DNA_ligase_A_M"/>
    <property type="match status" value="1"/>
</dbReference>
<keyword evidence="15" id="KW-0233">DNA recombination</keyword>
<dbReference type="PANTHER" id="PTHR42705">
    <property type="entry name" value="BIFUNCTIONAL NON-HOMOLOGOUS END JOINING PROTEIN LIGD"/>
    <property type="match status" value="1"/>
</dbReference>
<dbReference type="InterPro" id="IPR014146">
    <property type="entry name" value="LigD_ligase_dom"/>
</dbReference>
<dbReference type="Gene3D" id="2.40.50.140">
    <property type="entry name" value="Nucleic acid-binding proteins"/>
    <property type="match status" value="1"/>
</dbReference>
<keyword evidence="18" id="KW-0511">Multifunctional enzyme</keyword>
<keyword evidence="6" id="KW-0540">Nuclease</keyword>
<dbReference type="GO" id="GO:0046872">
    <property type="term" value="F:metal ion binding"/>
    <property type="evidence" value="ECO:0007669"/>
    <property type="project" value="UniProtKB-KW"/>
</dbReference>
<dbReference type="EMBL" id="VOBQ01000023">
    <property type="protein sequence ID" value="TWO67779.1"/>
    <property type="molecule type" value="Genomic_DNA"/>
</dbReference>
<evidence type="ECO:0000256" key="21">
    <source>
        <dbReference type="SAM" id="MobiDB-lite"/>
    </source>
</evidence>
<evidence type="ECO:0000256" key="1">
    <source>
        <dbReference type="ARBA" id="ARBA00001936"/>
    </source>
</evidence>
<comment type="catalytic activity">
    <reaction evidence="20">
        <text>ATP + (deoxyribonucleotide)n-3'-hydroxyl + 5'-phospho-(deoxyribonucleotide)m = (deoxyribonucleotide)n+m + AMP + diphosphate.</text>
        <dbReference type="EC" id="6.5.1.1"/>
    </reaction>
</comment>
<evidence type="ECO:0000313" key="24">
    <source>
        <dbReference type="Proteomes" id="UP000318199"/>
    </source>
</evidence>
<evidence type="ECO:0000313" key="23">
    <source>
        <dbReference type="EMBL" id="TWO67779.1"/>
    </source>
</evidence>
<dbReference type="InterPro" id="IPR014143">
    <property type="entry name" value="NHEJ_ligase_prk"/>
</dbReference>
<dbReference type="PANTHER" id="PTHR42705:SF2">
    <property type="entry name" value="BIFUNCTIONAL NON-HOMOLOGOUS END JOINING PROTEIN LIGD"/>
    <property type="match status" value="1"/>
</dbReference>
<evidence type="ECO:0000256" key="2">
    <source>
        <dbReference type="ARBA" id="ARBA00012727"/>
    </source>
</evidence>
<dbReference type="NCBIfam" id="TIGR02779">
    <property type="entry name" value="NHEJ_ligase_lig"/>
    <property type="match status" value="1"/>
</dbReference>
<keyword evidence="24" id="KW-1185">Reference proteome</keyword>
<protein>
    <recommendedName>
        <fullName evidence="2">DNA ligase (ATP)</fullName>
        <ecNumber evidence="2">6.5.1.1</ecNumber>
    </recommendedName>
    <alternativeName>
        <fullName evidence="19">NHEJ DNA polymerase</fullName>
    </alternativeName>
</protein>
<keyword evidence="7" id="KW-0479">Metal-binding</keyword>
<evidence type="ECO:0000256" key="17">
    <source>
        <dbReference type="ARBA" id="ARBA00023211"/>
    </source>
</evidence>
<dbReference type="GO" id="GO:0003910">
    <property type="term" value="F:DNA ligase (ATP) activity"/>
    <property type="evidence" value="ECO:0007669"/>
    <property type="project" value="UniProtKB-EC"/>
</dbReference>
<evidence type="ECO:0000256" key="5">
    <source>
        <dbReference type="ARBA" id="ARBA00022695"/>
    </source>
</evidence>
<dbReference type="InterPro" id="IPR012310">
    <property type="entry name" value="DNA_ligase_ATP-dep_cent"/>
</dbReference>
<dbReference type="EC" id="6.5.1.1" evidence="2"/>
<evidence type="ECO:0000256" key="12">
    <source>
        <dbReference type="ARBA" id="ARBA00022840"/>
    </source>
</evidence>
<dbReference type="InterPro" id="IPR014145">
    <property type="entry name" value="LigD_pol_dom"/>
</dbReference>
<dbReference type="InterPro" id="IPR012309">
    <property type="entry name" value="DNA_ligase_ATP-dep_C"/>
</dbReference>
<accession>A0A562ZGR7</accession>
<reference evidence="23 24" key="1">
    <citation type="submission" date="2019-07" db="EMBL/GenBank/DDBJ databases">
        <title>Caenimonas sedimenti sp. nov., isolated from activated sludge.</title>
        <authorList>
            <person name="Xu J."/>
        </authorList>
    </citation>
    <scope>NUCLEOTIDE SEQUENCE [LARGE SCALE GENOMIC DNA]</scope>
    <source>
        <strain evidence="23 24">HX-9-20</strain>
    </source>
</reference>
<dbReference type="GO" id="GO:0006310">
    <property type="term" value="P:DNA recombination"/>
    <property type="evidence" value="ECO:0007669"/>
    <property type="project" value="UniProtKB-KW"/>
</dbReference>
<sequence>MVKAKAITARPRAAPATGQTPALPAALEPELATLVDKPQPGNWLYEIKFDGYRMLSRNESGAVRLITRNGNDWTDRFPHLVKALQATGLPDGWYDGEIVVQDDEGRPDFNALQKAIEGGRNRDIVMFLFDCPFLAGADLRTLPVEERRAALQEVLVENDQVRFSTELEGPVSQLVASACHMRLEGIIGKRRGSRYVHGRSPDWIKLKCGQRQEFVIGGWTLPDNASSGIGAILVGYYDETGGFHYGGKVGTGFTGVEMASLHAKLTPLVTEKRPFIEKTGYERRATWVRPQLVCEIQFAEWTPDWHVRHASYKGVRQDKAAGAIRRESALPPPAKVPKGLKVSNPKRVIDPSTGITKLHLVAYYDAVADFILPHLKNRPVSLVRAPQGIAGQLFFQKHPEAPVPGLDTLDPALWPGHAALLTVNTRAALLSAAQLNTIEFHTWNSTAKAIDDPDRVIFDLDPGEGVTWAHVQEAASLTRTMLEQLGLKAWLKTSGGKGLHVVVPLAPKLDYKLVKAFSETVVVHMAKTIPQRFVAKSGGSNRIGKIFIDYLRNGHGQTTAAAFSARSRPGMGVSMPVAWEQLADLRSGAQWNVLTAAPYLSRREVDPWADYVKSRQTITKALRLLS</sequence>
<dbReference type="NCBIfam" id="TIGR02776">
    <property type="entry name" value="NHEJ_ligase_prk"/>
    <property type="match status" value="1"/>
</dbReference>
<keyword evidence="9" id="KW-0227">DNA damage</keyword>
<evidence type="ECO:0000256" key="15">
    <source>
        <dbReference type="ARBA" id="ARBA00023172"/>
    </source>
</evidence>
<dbReference type="GO" id="GO:0006281">
    <property type="term" value="P:DNA repair"/>
    <property type="evidence" value="ECO:0007669"/>
    <property type="project" value="UniProtKB-KW"/>
</dbReference>
<evidence type="ECO:0000256" key="14">
    <source>
        <dbReference type="ARBA" id="ARBA00023125"/>
    </source>
</evidence>
<dbReference type="Pfam" id="PF04679">
    <property type="entry name" value="DNA_ligase_A_C"/>
    <property type="match status" value="1"/>
</dbReference>
<dbReference type="GO" id="GO:0003677">
    <property type="term" value="F:DNA binding"/>
    <property type="evidence" value="ECO:0007669"/>
    <property type="project" value="UniProtKB-KW"/>
</dbReference>
<keyword evidence="16" id="KW-0234">DNA repair</keyword>
<gene>
    <name evidence="23" type="primary">ligD</name>
    <name evidence="23" type="ORF">FN976_25680</name>
</gene>
<feature type="region of interest" description="Disordered" evidence="21">
    <location>
        <begin position="1"/>
        <end position="22"/>
    </location>
</feature>
<evidence type="ECO:0000256" key="8">
    <source>
        <dbReference type="ARBA" id="ARBA00022741"/>
    </source>
</evidence>
<dbReference type="InterPro" id="IPR012340">
    <property type="entry name" value="NA-bd_OB-fold"/>
</dbReference>
<dbReference type="PROSITE" id="PS50160">
    <property type="entry name" value="DNA_LIGASE_A3"/>
    <property type="match status" value="1"/>
</dbReference>
<comment type="cofactor">
    <cofactor evidence="1">
        <name>Mn(2+)</name>
        <dbReference type="ChEBI" id="CHEBI:29035"/>
    </cofactor>
</comment>
<evidence type="ECO:0000256" key="10">
    <source>
        <dbReference type="ARBA" id="ARBA00022801"/>
    </source>
</evidence>
<dbReference type="SUPFAM" id="SSF50249">
    <property type="entry name" value="Nucleic acid-binding proteins"/>
    <property type="match status" value="1"/>
</dbReference>
<keyword evidence="8" id="KW-0547">Nucleotide-binding</keyword>
<dbReference type="CDD" id="cd07906">
    <property type="entry name" value="Adenylation_DNA_ligase_LigD_LigC"/>
    <property type="match status" value="1"/>
</dbReference>
<evidence type="ECO:0000256" key="16">
    <source>
        <dbReference type="ARBA" id="ARBA00023204"/>
    </source>
</evidence>
<organism evidence="23 24">
    <name type="scientific">Caenimonas sedimenti</name>
    <dbReference type="NCBI Taxonomy" id="2596921"/>
    <lineage>
        <taxon>Bacteria</taxon>
        <taxon>Pseudomonadati</taxon>
        <taxon>Pseudomonadota</taxon>
        <taxon>Betaproteobacteria</taxon>
        <taxon>Burkholderiales</taxon>
        <taxon>Comamonadaceae</taxon>
        <taxon>Caenimonas</taxon>
    </lineage>
</organism>
<evidence type="ECO:0000256" key="4">
    <source>
        <dbReference type="ARBA" id="ARBA00022679"/>
    </source>
</evidence>
<name>A0A562ZGR7_9BURK</name>
<dbReference type="GO" id="GO:0004527">
    <property type="term" value="F:exonuclease activity"/>
    <property type="evidence" value="ECO:0007669"/>
    <property type="project" value="UniProtKB-KW"/>
</dbReference>
<dbReference type="CDD" id="cd07971">
    <property type="entry name" value="OBF_DNA_ligase_LigD"/>
    <property type="match status" value="1"/>
</dbReference>
<dbReference type="SUPFAM" id="SSF56091">
    <property type="entry name" value="DNA ligase/mRNA capping enzyme, catalytic domain"/>
    <property type="match status" value="1"/>
</dbReference>
<evidence type="ECO:0000256" key="3">
    <source>
        <dbReference type="ARBA" id="ARBA00022598"/>
    </source>
</evidence>
<keyword evidence="13" id="KW-0239">DNA-directed DNA polymerase</keyword>
<dbReference type="InterPro" id="IPR033651">
    <property type="entry name" value="PaeLigD_Pol-like"/>
</dbReference>
<keyword evidence="17" id="KW-0464">Manganese</keyword>
<evidence type="ECO:0000256" key="11">
    <source>
        <dbReference type="ARBA" id="ARBA00022839"/>
    </source>
</evidence>
<dbReference type="Pfam" id="PF21686">
    <property type="entry name" value="LigD_Prim-Pol"/>
    <property type="match status" value="1"/>
</dbReference>
<feature type="domain" description="ATP-dependent DNA ligase family profile" evidence="22">
    <location>
        <begin position="117"/>
        <end position="262"/>
    </location>
</feature>
<evidence type="ECO:0000256" key="13">
    <source>
        <dbReference type="ARBA" id="ARBA00022932"/>
    </source>
</evidence>
<comment type="caution">
    <text evidence="23">The sequence shown here is derived from an EMBL/GenBank/DDBJ whole genome shotgun (WGS) entry which is preliminary data.</text>
</comment>
<dbReference type="AlphaFoldDB" id="A0A562ZGR7"/>
<dbReference type="Gene3D" id="3.90.920.10">
    <property type="entry name" value="DNA primase, PRIM domain"/>
    <property type="match status" value="1"/>
</dbReference>
<evidence type="ECO:0000256" key="6">
    <source>
        <dbReference type="ARBA" id="ARBA00022722"/>
    </source>
</evidence>
<dbReference type="Proteomes" id="UP000318199">
    <property type="component" value="Unassembled WGS sequence"/>
</dbReference>
<keyword evidence="10" id="KW-0378">Hydrolase</keyword>
<evidence type="ECO:0000256" key="20">
    <source>
        <dbReference type="ARBA" id="ARBA00034003"/>
    </source>
</evidence>
<proteinExistence type="predicted"/>
<dbReference type="CDD" id="cd04862">
    <property type="entry name" value="PaeLigD_Pol_like"/>
    <property type="match status" value="1"/>
</dbReference>
<dbReference type="NCBIfam" id="TIGR02778">
    <property type="entry name" value="ligD_pol"/>
    <property type="match status" value="1"/>
</dbReference>
<evidence type="ECO:0000256" key="18">
    <source>
        <dbReference type="ARBA" id="ARBA00023268"/>
    </source>
</evidence>
<dbReference type="GO" id="GO:0003887">
    <property type="term" value="F:DNA-directed DNA polymerase activity"/>
    <property type="evidence" value="ECO:0007669"/>
    <property type="project" value="UniProtKB-KW"/>
</dbReference>
<evidence type="ECO:0000256" key="19">
    <source>
        <dbReference type="ARBA" id="ARBA00029943"/>
    </source>
</evidence>
<dbReference type="Gene3D" id="3.30.1490.70">
    <property type="match status" value="1"/>
</dbReference>
<keyword evidence="3 23" id="KW-0436">Ligase</keyword>
<dbReference type="GO" id="GO:0005524">
    <property type="term" value="F:ATP binding"/>
    <property type="evidence" value="ECO:0007669"/>
    <property type="project" value="UniProtKB-KW"/>
</dbReference>
<evidence type="ECO:0000256" key="9">
    <source>
        <dbReference type="ARBA" id="ARBA00022763"/>
    </source>
</evidence>
<keyword evidence="12" id="KW-0067">ATP-binding</keyword>
<keyword evidence="4" id="KW-0808">Transferase</keyword>
<evidence type="ECO:0000259" key="22">
    <source>
        <dbReference type="PROSITE" id="PS50160"/>
    </source>
</evidence>
<keyword evidence="11" id="KW-0269">Exonuclease</keyword>
<dbReference type="InterPro" id="IPR052171">
    <property type="entry name" value="NHEJ_LigD"/>
</dbReference>
<keyword evidence="14" id="KW-0238">DNA-binding</keyword>
<evidence type="ECO:0000256" key="7">
    <source>
        <dbReference type="ARBA" id="ARBA00022723"/>
    </source>
</evidence>
<keyword evidence="5" id="KW-0548">Nucleotidyltransferase</keyword>
<dbReference type="Gene3D" id="3.30.470.30">
    <property type="entry name" value="DNA ligase/mRNA capping enzyme"/>
    <property type="match status" value="1"/>
</dbReference>